<gene>
    <name evidence="1" type="ORF">GCM10022223_11360</name>
</gene>
<comment type="caution">
    <text evidence="1">The sequence shown here is derived from an EMBL/GenBank/DDBJ whole genome shotgun (WGS) entry which is preliminary data.</text>
</comment>
<evidence type="ECO:0000313" key="1">
    <source>
        <dbReference type="EMBL" id="GAA3597894.1"/>
    </source>
</evidence>
<organism evidence="1 2">
    <name type="scientific">Kineosporia mesophila</name>
    <dbReference type="NCBI Taxonomy" id="566012"/>
    <lineage>
        <taxon>Bacteria</taxon>
        <taxon>Bacillati</taxon>
        <taxon>Actinomycetota</taxon>
        <taxon>Actinomycetes</taxon>
        <taxon>Kineosporiales</taxon>
        <taxon>Kineosporiaceae</taxon>
        <taxon>Kineosporia</taxon>
    </lineage>
</organism>
<name>A0ABP6Z579_9ACTN</name>
<reference evidence="2" key="1">
    <citation type="journal article" date="2019" name="Int. J. Syst. Evol. Microbiol.">
        <title>The Global Catalogue of Microorganisms (GCM) 10K type strain sequencing project: providing services to taxonomists for standard genome sequencing and annotation.</title>
        <authorList>
            <consortium name="The Broad Institute Genomics Platform"/>
            <consortium name="The Broad Institute Genome Sequencing Center for Infectious Disease"/>
            <person name="Wu L."/>
            <person name="Ma J."/>
        </authorList>
    </citation>
    <scope>NUCLEOTIDE SEQUENCE [LARGE SCALE GENOMIC DNA]</scope>
    <source>
        <strain evidence="2">JCM 16902</strain>
    </source>
</reference>
<dbReference type="Proteomes" id="UP001501074">
    <property type="component" value="Unassembled WGS sequence"/>
</dbReference>
<keyword evidence="2" id="KW-1185">Reference proteome</keyword>
<dbReference type="RefSeq" id="WP_231485889.1">
    <property type="nucleotide sequence ID" value="NZ_BAAAZO010000002.1"/>
</dbReference>
<protein>
    <submittedName>
        <fullName evidence="1">Uncharacterized protein</fullName>
    </submittedName>
</protein>
<evidence type="ECO:0000313" key="2">
    <source>
        <dbReference type="Proteomes" id="UP001501074"/>
    </source>
</evidence>
<accession>A0ABP6Z579</accession>
<sequence>MYTLSSPTVLATDAAAHPNALPLLRGLSGAFRISEDGAYALAQAWHDRDESAHGVAWVLVALLDMNVPTMAETLKSAGATMSADSLATGRFGTSSQVAALVATAAADWPDAAIAPVPGTGYVPASAAVAAAAAAGLWAHPQLEAEQVAALRAPFEQAADRTSLYESGDSLYGPRSVAVLELIDRVRSGQVTPAQLAGITWPAGVWAQAMHEAAWACHRENRLREQMRAVLDVTLEFVAANPGLSPAGIRACTAALHAMTVSRLVADVADEKAVGDLTLAEFGI</sequence>
<proteinExistence type="predicted"/>
<dbReference type="EMBL" id="BAAAZO010000002">
    <property type="protein sequence ID" value="GAA3597894.1"/>
    <property type="molecule type" value="Genomic_DNA"/>
</dbReference>